<dbReference type="PANTHER" id="PTHR31183:SF2">
    <property type="entry name" value="TRICHOPLEIN KERATIN FILAMENT-BINDING PROTEIN"/>
    <property type="match status" value="1"/>
</dbReference>
<evidence type="ECO:0000313" key="5">
    <source>
        <dbReference type="EMBL" id="KAI9563894.1"/>
    </source>
</evidence>
<keyword evidence="3" id="KW-0206">Cytoskeleton</keyword>
<evidence type="ECO:0000256" key="2">
    <source>
        <dbReference type="ARBA" id="ARBA00022490"/>
    </source>
</evidence>
<protein>
    <recommendedName>
        <fullName evidence="7">Trichoplein keratin filament-binding protein</fullName>
    </recommendedName>
</protein>
<reference evidence="5 6" key="1">
    <citation type="submission" date="2022-05" db="EMBL/GenBank/DDBJ databases">
        <title>A multi-omics perspective on studying reproductive biology in Daphnia sinensis.</title>
        <authorList>
            <person name="Jia J."/>
        </authorList>
    </citation>
    <scope>NUCLEOTIDE SEQUENCE [LARGE SCALE GENOMIC DNA]</scope>
    <source>
        <strain evidence="5 6">WSL</strain>
    </source>
</reference>
<comment type="subcellular location">
    <subcellularLocation>
        <location evidence="1">Cytoplasm</location>
        <location evidence="1">Cytoskeleton</location>
    </subcellularLocation>
</comment>
<dbReference type="AlphaFoldDB" id="A0AAD5Q1A7"/>
<name>A0AAD5Q1A7_9CRUS</name>
<comment type="caution">
    <text evidence="5">The sequence shown here is derived from an EMBL/GenBank/DDBJ whole genome shotgun (WGS) entry which is preliminary data.</text>
</comment>
<dbReference type="GO" id="GO:0006915">
    <property type="term" value="P:apoptotic process"/>
    <property type="evidence" value="ECO:0007669"/>
    <property type="project" value="TreeGrafter"/>
</dbReference>
<organism evidence="5 6">
    <name type="scientific">Daphnia sinensis</name>
    <dbReference type="NCBI Taxonomy" id="1820382"/>
    <lineage>
        <taxon>Eukaryota</taxon>
        <taxon>Metazoa</taxon>
        <taxon>Ecdysozoa</taxon>
        <taxon>Arthropoda</taxon>
        <taxon>Crustacea</taxon>
        <taxon>Branchiopoda</taxon>
        <taxon>Diplostraca</taxon>
        <taxon>Cladocera</taxon>
        <taxon>Anomopoda</taxon>
        <taxon>Daphniidae</taxon>
        <taxon>Daphnia</taxon>
        <taxon>Daphnia similis group</taxon>
    </lineage>
</organism>
<dbReference type="EMBL" id="WJBH02000002">
    <property type="protein sequence ID" value="KAI9563894.1"/>
    <property type="molecule type" value="Genomic_DNA"/>
</dbReference>
<sequence length="561" mass="68130">MALGAGAVGPFSDFVKETGRINDILTTWQLRCHRYHHQQLFLKTRYSSTQLNLFTFHQLSSNFTLEIGILIFQEMSNSFRPRSGYSNMDRYSASLPVMKMRLENEIIRKREAETRRTETARSNDRYFQNCNLQTEKFDDWTSPRSAQLSHRQSKLRETEIDVENRRAKLKKLYQADRLKDEEAMKKILKEEEMKKWENMKEKVQHFRHSKSAKLSEFLENKEHEKWKSTNDSFRVFESELRKQQQKEMWTIQLQQREGEKARLMEEKKREAAQMERLVQEEKRRDELERQMELEKKQQWKKDLDAQVEQLRVMDVEANEKRREQERLMAEAAGLEAIKEEMQKKEAERARRKQNGEFLIKQHLAKLRQRSKEVTADLEREMSFVEKLAESDRSSQKEKTRQDIIRFLELLENHRQIEKERLQQSEFLFQEEAKKLWEKRESEWEAERLARKKLMEDVITIQKKQIDERLLVARQERERLLLEREELVRSLESYHYQMKMKEMETKNKQFQTKVDLLAQIDQKQRSEEELIKLEEQKRKDQEIVEAAHNQKHWNIAMDKLKL</sequence>
<dbReference type="Proteomes" id="UP000820818">
    <property type="component" value="Linkage Group LG2"/>
</dbReference>
<evidence type="ECO:0000256" key="1">
    <source>
        <dbReference type="ARBA" id="ARBA00004245"/>
    </source>
</evidence>
<feature type="coiled-coil region" evidence="4">
    <location>
        <begin position="515"/>
        <end position="549"/>
    </location>
</feature>
<evidence type="ECO:0000313" key="6">
    <source>
        <dbReference type="Proteomes" id="UP000820818"/>
    </source>
</evidence>
<evidence type="ECO:0008006" key="7">
    <source>
        <dbReference type="Google" id="ProtNLM"/>
    </source>
</evidence>
<keyword evidence="6" id="KW-1185">Reference proteome</keyword>
<accession>A0AAD5Q1A7</accession>
<keyword evidence="4" id="KW-0175">Coiled coil</keyword>
<evidence type="ECO:0000256" key="4">
    <source>
        <dbReference type="SAM" id="Coils"/>
    </source>
</evidence>
<dbReference type="GO" id="GO:0045095">
    <property type="term" value="C:keratin filament"/>
    <property type="evidence" value="ECO:0007669"/>
    <property type="project" value="TreeGrafter"/>
</dbReference>
<dbReference type="InterPro" id="IPR043596">
    <property type="entry name" value="CFAP53/TCHP"/>
</dbReference>
<keyword evidence="2" id="KW-0963">Cytoplasm</keyword>
<gene>
    <name evidence="5" type="ORF">GHT06_011362</name>
</gene>
<proteinExistence type="predicted"/>
<dbReference type="PANTHER" id="PTHR31183">
    <property type="entry name" value="TRICHOPLEIN KERATIN FILAMENT-BINDING PROTEIN FAMILY MEMBER"/>
    <property type="match status" value="1"/>
</dbReference>
<evidence type="ECO:0000256" key="3">
    <source>
        <dbReference type="ARBA" id="ARBA00023212"/>
    </source>
</evidence>
<feature type="coiled-coil region" evidence="4">
    <location>
        <begin position="253"/>
        <end position="354"/>
    </location>
</feature>